<dbReference type="AlphaFoldDB" id="G3STZ2"/>
<keyword evidence="5" id="KW-1185">Reference proteome</keyword>
<evidence type="ECO:0000313" key="4">
    <source>
        <dbReference type="Ensembl" id="ENSLAFP00000003574.3"/>
    </source>
</evidence>
<evidence type="ECO:0000256" key="3">
    <source>
        <dbReference type="SAM" id="MobiDB-lite"/>
    </source>
</evidence>
<sequence>METKVQLFCQAEENIDLVDAGSDSFATDLPSRNIYSKKYVKFSKTTEKKISPLISPEIRGLSPEHKKTYETSVFLCEEKYSDKTRRKKSLQLHSKRTEIISSSVKLSKEKITKKENSLCKLPNQYRGHGTSSPIRKSSTTDRKKETLSNLYQTLYDEVPCGRLYSQELNALQKACKLFSKIQNGKIYVNDLPMILCTLKISINDSEMRQALKTIYIDAFQDALKIFCRIKHGQVAADELAPVLSSMNIFVDPETVQEMINYTFVDRNNMVDMGSIIFMLNELQQQYEDVSIMEESDLDETTSIRRLSKLSQRSVQFKKAGSLPSRLSEISITQKLNRKILQHHSKIMENNDNLGFKSPKNTWQIKKILEEVDNSDVGSQEPYSKDGTNLKKHSDKAEIHDFKYKPQSTKSISNFKKSLDKRKSDVSSIPKLKKPVVRRRSSLLKQISSKEKTAVDTLGLENVCEAVRKLKENYIAAEELQSILPSVGITLSDKEFQKIVTDTTRNENEMVKLDDFMSALAKERSLPECAVLPDVIKAIDKIKDENVDCEDLKTCLQNFGVYLSKSEFEMIKDLTQVDEMRKVNFKEFVDNMMNNTKRFSEKLPLPDVIENLNNLSKENMNVSDLWNILSGLNNNLKKGEFLAALKLAPVDESDKVQFKEFAEVAKNIHDASRLDELKEADFALNLLEGDMVAGKNLEDFLRNIGIKSPKEEVEKILQSDFVSENNMVNIKDCMRALRDTQKFSNFMDFRKEVVSSNLKFPDENEIKKTAYILSHVDNGRISIPNLEHALKNLNMNLTEEDFSEALKHCDISENTEVDLKEFLMGLKEIPCFRKSIATQLLLATSQILQNGLIDVSDLKTSLMNDELYGANAILDEVLRHEPEYENGKMTIQEFMTKVSNTLTVPNDAGEFYLICVYCSPLERLAVAHVLK</sequence>
<dbReference type="eggNOG" id="KOG0027">
    <property type="taxonomic scope" value="Eukaryota"/>
</dbReference>
<evidence type="ECO:0000313" key="5">
    <source>
        <dbReference type="Proteomes" id="UP000007646"/>
    </source>
</evidence>
<gene>
    <name evidence="4" type="primary">EFCAB13</name>
</gene>
<name>G3STZ2_LOXAF</name>
<accession>G3STZ2</accession>
<keyword evidence="1" id="KW-0677">Repeat</keyword>
<organism evidence="4 5">
    <name type="scientific">Loxodonta africana</name>
    <name type="common">African elephant</name>
    <dbReference type="NCBI Taxonomy" id="9785"/>
    <lineage>
        <taxon>Eukaryota</taxon>
        <taxon>Metazoa</taxon>
        <taxon>Chordata</taxon>
        <taxon>Craniata</taxon>
        <taxon>Vertebrata</taxon>
        <taxon>Euteleostomi</taxon>
        <taxon>Mammalia</taxon>
        <taxon>Eutheria</taxon>
        <taxon>Afrotheria</taxon>
        <taxon>Proboscidea</taxon>
        <taxon>Elephantidae</taxon>
        <taxon>Loxodonta</taxon>
    </lineage>
</organism>
<dbReference type="OMA" id="HKACKIF"/>
<feature type="region of interest" description="Disordered" evidence="3">
    <location>
        <begin position="375"/>
        <end position="397"/>
    </location>
</feature>
<proteinExistence type="predicted"/>
<dbReference type="InParanoid" id="G3STZ2"/>
<reference evidence="4" key="3">
    <citation type="submission" date="2025-09" db="UniProtKB">
        <authorList>
            <consortium name="Ensembl"/>
        </authorList>
    </citation>
    <scope>IDENTIFICATION</scope>
    <source>
        <strain evidence="4">Isolate ISIS603380</strain>
    </source>
</reference>
<dbReference type="HOGENOM" id="CLU_009168_0_0_1"/>
<keyword evidence="2" id="KW-0106">Calcium</keyword>
<reference evidence="4 5" key="1">
    <citation type="submission" date="2009-06" db="EMBL/GenBank/DDBJ databases">
        <title>The Genome Sequence of Loxodonta africana (African elephant).</title>
        <authorList>
            <person name="Di Palma F."/>
            <person name="Heiman D."/>
            <person name="Young S."/>
            <person name="Johnson J."/>
            <person name="Lander E.S."/>
            <person name="Lindblad-Toh K."/>
        </authorList>
    </citation>
    <scope>NUCLEOTIDE SEQUENCE [LARGE SCALE GENOMIC DNA]</scope>
    <source>
        <strain evidence="4 5">Isolate ISIS603380</strain>
    </source>
</reference>
<evidence type="ECO:0000256" key="1">
    <source>
        <dbReference type="ARBA" id="ARBA00022737"/>
    </source>
</evidence>
<reference evidence="4" key="2">
    <citation type="submission" date="2025-08" db="UniProtKB">
        <authorList>
            <consortium name="Ensembl"/>
        </authorList>
    </citation>
    <scope>IDENTIFICATION</scope>
    <source>
        <strain evidence="4">Isolate ISIS603380</strain>
    </source>
</reference>
<protein>
    <submittedName>
        <fullName evidence="4">EF-hand calcium binding domain 13</fullName>
    </submittedName>
</protein>
<dbReference type="PANTHER" id="PTHR22656:SF1">
    <property type="entry name" value="EF-HAND CALCIUM-BINDING DOMAIN-CONTAINING PROTEIN 13"/>
    <property type="match status" value="1"/>
</dbReference>
<evidence type="ECO:0000256" key="2">
    <source>
        <dbReference type="ARBA" id="ARBA00022837"/>
    </source>
</evidence>
<dbReference type="GeneTree" id="ENSGT00390000004027"/>
<dbReference type="Proteomes" id="UP000007646">
    <property type="component" value="Unassembled WGS sequence"/>
</dbReference>
<dbReference type="SUPFAM" id="SSF47473">
    <property type="entry name" value="EF-hand"/>
    <property type="match status" value="4"/>
</dbReference>
<feature type="region of interest" description="Disordered" evidence="3">
    <location>
        <begin position="122"/>
        <end position="143"/>
    </location>
</feature>
<dbReference type="Gene3D" id="1.10.238.10">
    <property type="entry name" value="EF-hand"/>
    <property type="match status" value="5"/>
</dbReference>
<dbReference type="InterPro" id="IPR011992">
    <property type="entry name" value="EF-hand-dom_pair"/>
</dbReference>
<dbReference type="Ensembl" id="ENSLAFT00000004285.3">
    <property type="protein sequence ID" value="ENSLAFP00000003574.3"/>
    <property type="gene ID" value="ENSLAFG00000004285.3"/>
</dbReference>
<dbReference type="PANTHER" id="PTHR22656">
    <property type="entry name" value="EF-HAND CALCIUM-BINDING DOMAIN-CONTAINING PROTEIN 13"/>
    <property type="match status" value="1"/>
</dbReference>
<dbReference type="STRING" id="9785.ENSLAFP00000003574"/>